<dbReference type="Proteomes" id="UP000013827">
    <property type="component" value="Unassembled WGS sequence"/>
</dbReference>
<name>A0A0D3L1N6_EMIH1</name>
<keyword evidence="1" id="KW-0812">Transmembrane</keyword>
<feature type="transmembrane region" description="Helical" evidence="1">
    <location>
        <begin position="98"/>
        <end position="122"/>
    </location>
</feature>
<dbReference type="AlphaFoldDB" id="A0A0D3L1N6"/>
<evidence type="ECO:0008006" key="4">
    <source>
        <dbReference type="Google" id="ProtNLM"/>
    </source>
</evidence>
<accession>A0A0D3L1N6</accession>
<dbReference type="GeneID" id="17287191"/>
<organism evidence="2 3">
    <name type="scientific">Emiliania huxleyi (strain CCMP1516)</name>
    <dbReference type="NCBI Taxonomy" id="280463"/>
    <lineage>
        <taxon>Eukaryota</taxon>
        <taxon>Haptista</taxon>
        <taxon>Haptophyta</taxon>
        <taxon>Prymnesiophyceae</taxon>
        <taxon>Isochrysidales</taxon>
        <taxon>Noelaerhabdaceae</taxon>
        <taxon>Emiliania</taxon>
    </lineage>
</organism>
<dbReference type="PaxDb" id="2903-EOD41921"/>
<reference evidence="2" key="2">
    <citation type="submission" date="2024-10" db="UniProtKB">
        <authorList>
            <consortium name="EnsemblProtists"/>
        </authorList>
    </citation>
    <scope>IDENTIFICATION</scope>
</reference>
<dbReference type="KEGG" id="ehx:EMIHUDRAFT_194516"/>
<proteinExistence type="predicted"/>
<feature type="transmembrane region" description="Helical" evidence="1">
    <location>
        <begin position="69"/>
        <end position="86"/>
    </location>
</feature>
<keyword evidence="3" id="KW-1185">Reference proteome</keyword>
<sequence length="233" mass="24730">MEATGAALLWQKLGDGFVTAGELRAALGGRLCLRSTCFAHAAGDGGADVWGPWAGAERPARPVREHRRVMRAPGALALLFYFYVVARPAHAHVLASTAAFGGAICAFIALWILLAPIGLFPTARSSAKSRRRPFTPSQPVAGSHGSLFLSTSLNFDTARLQRGTTIVLRCCSLTFPTALALAHFGLPLLAFGELFSALLPRQFAGTVELEYPLLDASAVKLDLMMPEATPSTP</sequence>
<keyword evidence="1" id="KW-1133">Transmembrane helix</keyword>
<keyword evidence="1" id="KW-0472">Membrane</keyword>
<evidence type="ECO:0000313" key="3">
    <source>
        <dbReference type="Proteomes" id="UP000013827"/>
    </source>
</evidence>
<dbReference type="RefSeq" id="XP_005794350.1">
    <property type="nucleotide sequence ID" value="XM_005794293.1"/>
</dbReference>
<dbReference type="HOGENOM" id="CLU_1191759_0_0_1"/>
<dbReference type="EnsemblProtists" id="EOD41921">
    <property type="protein sequence ID" value="EOD41921"/>
    <property type="gene ID" value="EMIHUDRAFT_194516"/>
</dbReference>
<evidence type="ECO:0000313" key="2">
    <source>
        <dbReference type="EnsemblProtists" id="EOD41921"/>
    </source>
</evidence>
<reference evidence="3" key="1">
    <citation type="journal article" date="2013" name="Nature">
        <title>Pan genome of the phytoplankton Emiliania underpins its global distribution.</title>
        <authorList>
            <person name="Read B.A."/>
            <person name="Kegel J."/>
            <person name="Klute M.J."/>
            <person name="Kuo A."/>
            <person name="Lefebvre S.C."/>
            <person name="Maumus F."/>
            <person name="Mayer C."/>
            <person name="Miller J."/>
            <person name="Monier A."/>
            <person name="Salamov A."/>
            <person name="Young J."/>
            <person name="Aguilar M."/>
            <person name="Claverie J.M."/>
            <person name="Frickenhaus S."/>
            <person name="Gonzalez K."/>
            <person name="Herman E.K."/>
            <person name="Lin Y.C."/>
            <person name="Napier J."/>
            <person name="Ogata H."/>
            <person name="Sarno A.F."/>
            <person name="Shmutz J."/>
            <person name="Schroeder D."/>
            <person name="de Vargas C."/>
            <person name="Verret F."/>
            <person name="von Dassow P."/>
            <person name="Valentin K."/>
            <person name="Van de Peer Y."/>
            <person name="Wheeler G."/>
            <person name="Dacks J.B."/>
            <person name="Delwiche C.F."/>
            <person name="Dyhrman S.T."/>
            <person name="Glockner G."/>
            <person name="John U."/>
            <person name="Richards T."/>
            <person name="Worden A.Z."/>
            <person name="Zhang X."/>
            <person name="Grigoriev I.V."/>
            <person name="Allen A.E."/>
            <person name="Bidle K."/>
            <person name="Borodovsky M."/>
            <person name="Bowler C."/>
            <person name="Brownlee C."/>
            <person name="Cock J.M."/>
            <person name="Elias M."/>
            <person name="Gladyshev V.N."/>
            <person name="Groth M."/>
            <person name="Guda C."/>
            <person name="Hadaegh A."/>
            <person name="Iglesias-Rodriguez M.D."/>
            <person name="Jenkins J."/>
            <person name="Jones B.M."/>
            <person name="Lawson T."/>
            <person name="Leese F."/>
            <person name="Lindquist E."/>
            <person name="Lobanov A."/>
            <person name="Lomsadze A."/>
            <person name="Malik S.B."/>
            <person name="Marsh M.E."/>
            <person name="Mackinder L."/>
            <person name="Mock T."/>
            <person name="Mueller-Roeber B."/>
            <person name="Pagarete A."/>
            <person name="Parker M."/>
            <person name="Probert I."/>
            <person name="Quesneville H."/>
            <person name="Raines C."/>
            <person name="Rensing S.A."/>
            <person name="Riano-Pachon D.M."/>
            <person name="Richier S."/>
            <person name="Rokitta S."/>
            <person name="Shiraiwa Y."/>
            <person name="Soanes D.M."/>
            <person name="van der Giezen M."/>
            <person name="Wahlund T.M."/>
            <person name="Williams B."/>
            <person name="Wilson W."/>
            <person name="Wolfe G."/>
            <person name="Wurch L.L."/>
        </authorList>
    </citation>
    <scope>NUCLEOTIDE SEQUENCE</scope>
</reference>
<protein>
    <recommendedName>
        <fullName evidence="4">EF-hand domain-containing protein</fullName>
    </recommendedName>
</protein>
<evidence type="ECO:0000256" key="1">
    <source>
        <dbReference type="SAM" id="Phobius"/>
    </source>
</evidence>